<dbReference type="OrthoDB" id="573392at2"/>
<dbReference type="STRING" id="1777143.AWB82_02708"/>
<keyword evidence="3" id="KW-1185">Reference proteome</keyword>
<dbReference type="InterPro" id="IPR042204">
    <property type="entry name" value="2Fe-2S-bd_N"/>
</dbReference>
<gene>
    <name evidence="2" type="ORF">AWB82_02708</name>
</gene>
<protein>
    <submittedName>
        <fullName evidence="2">NAD(FAD)-dependent dehydrogenase</fullName>
    </submittedName>
</protein>
<evidence type="ECO:0000256" key="1">
    <source>
        <dbReference type="ARBA" id="ARBA00023002"/>
    </source>
</evidence>
<dbReference type="EMBL" id="FCOJ02000016">
    <property type="protein sequence ID" value="SAK59735.1"/>
    <property type="molecule type" value="Genomic_DNA"/>
</dbReference>
<evidence type="ECO:0000313" key="2">
    <source>
        <dbReference type="EMBL" id="SAK59735.1"/>
    </source>
</evidence>
<dbReference type="GO" id="GO:0016491">
    <property type="term" value="F:oxidoreductase activity"/>
    <property type="evidence" value="ECO:0007669"/>
    <property type="project" value="UniProtKB-KW"/>
</dbReference>
<proteinExistence type="predicted"/>
<organism evidence="2 3">
    <name type="scientific">Caballeronia glebae</name>
    <dbReference type="NCBI Taxonomy" id="1777143"/>
    <lineage>
        <taxon>Bacteria</taxon>
        <taxon>Pseudomonadati</taxon>
        <taxon>Pseudomonadota</taxon>
        <taxon>Betaproteobacteria</taxon>
        <taxon>Burkholderiales</taxon>
        <taxon>Burkholderiaceae</taxon>
        <taxon>Caballeronia</taxon>
    </lineage>
</organism>
<sequence>MLTHFEPLATTSTPTVRIDIDGTPRRVPRHYTVAAALLESGALACRTTPVSGTPRGPFCMMGVCFDCLVEVDGIPNVQACMTRVSEGMRVRPMAGKARLA</sequence>
<dbReference type="SUPFAM" id="SSF54292">
    <property type="entry name" value="2Fe-2S ferredoxin-like"/>
    <property type="match status" value="1"/>
</dbReference>
<dbReference type="InterPro" id="IPR036010">
    <property type="entry name" value="2Fe-2S_ferredoxin-like_sf"/>
</dbReference>
<dbReference type="Gene3D" id="3.10.20.440">
    <property type="entry name" value="2Fe-2S iron-sulphur cluster binding domain, sarcosine oxidase, alpha subunit, N-terminal domain"/>
    <property type="match status" value="1"/>
</dbReference>
<dbReference type="RefSeq" id="WP_086967772.1">
    <property type="nucleotide sequence ID" value="NZ_FCOJ02000016.1"/>
</dbReference>
<keyword evidence="1" id="KW-0560">Oxidoreductase</keyword>
<comment type="caution">
    <text evidence="2">The sequence shown here is derived from an EMBL/GenBank/DDBJ whole genome shotgun (WGS) entry which is preliminary data.</text>
</comment>
<evidence type="ECO:0000313" key="3">
    <source>
        <dbReference type="Proteomes" id="UP000054596"/>
    </source>
</evidence>
<dbReference type="Proteomes" id="UP000054596">
    <property type="component" value="Unassembled WGS sequence"/>
</dbReference>
<accession>A0A158APR3</accession>
<dbReference type="GO" id="GO:0051536">
    <property type="term" value="F:iron-sulfur cluster binding"/>
    <property type="evidence" value="ECO:0007669"/>
    <property type="project" value="InterPro"/>
</dbReference>
<dbReference type="AlphaFoldDB" id="A0A158APR3"/>
<name>A0A158APR3_9BURK</name>
<dbReference type="Pfam" id="PF13510">
    <property type="entry name" value="Fer2_4"/>
    <property type="match status" value="1"/>
</dbReference>
<reference evidence="2" key="1">
    <citation type="submission" date="2016-01" db="EMBL/GenBank/DDBJ databases">
        <authorList>
            <person name="Peeters C."/>
        </authorList>
    </citation>
    <scope>NUCLEOTIDE SEQUENCE [LARGE SCALE GENOMIC DNA]</scope>
    <source>
        <strain evidence="2">LMG 29325</strain>
    </source>
</reference>